<dbReference type="PANTHER" id="PTHR13650">
    <property type="entry name" value="SPATACSIN"/>
    <property type="match status" value="1"/>
</dbReference>
<keyword evidence="2" id="KW-1185">Reference proteome</keyword>
<dbReference type="AlphaFoldDB" id="A0ABD1IIU0"/>
<gene>
    <name evidence="1" type="ORF">AAHA92_02696</name>
</gene>
<dbReference type="EMBL" id="JBEAFC010000002">
    <property type="protein sequence ID" value="KAL1567191.1"/>
    <property type="molecule type" value="Genomic_DNA"/>
</dbReference>
<name>A0ABD1IIU0_SALDI</name>
<protein>
    <submittedName>
        <fullName evidence="1">Uncharacterized protein</fullName>
    </submittedName>
</protein>
<dbReference type="Proteomes" id="UP001567538">
    <property type="component" value="Unassembled WGS sequence"/>
</dbReference>
<proteinExistence type="predicted"/>
<dbReference type="InterPro" id="IPR028103">
    <property type="entry name" value="Spatacsin"/>
</dbReference>
<evidence type="ECO:0000313" key="2">
    <source>
        <dbReference type="Proteomes" id="UP001567538"/>
    </source>
</evidence>
<reference evidence="1 2" key="1">
    <citation type="submission" date="2024-06" db="EMBL/GenBank/DDBJ databases">
        <title>A chromosome level genome sequence of Diviner's sage (Salvia divinorum).</title>
        <authorList>
            <person name="Ford S.A."/>
            <person name="Ro D.-K."/>
            <person name="Ness R.W."/>
            <person name="Phillips M.A."/>
        </authorList>
    </citation>
    <scope>NUCLEOTIDE SEQUENCE [LARGE SCALE GENOMIC DNA]</scope>
    <source>
        <strain evidence="1">SAF-2024a</strain>
        <tissue evidence="1">Leaf</tissue>
    </source>
</reference>
<dbReference type="PANTHER" id="PTHR13650:SF0">
    <property type="entry name" value="SPATACSIN"/>
    <property type="match status" value="1"/>
</dbReference>
<accession>A0ABD1IIU0</accession>
<sequence>MLDLNTILHRGRALAALNHLLSARVHKLKSDNKPWGQPESPSTGQTNIQSDVQILLSPITESEESLLSSVILLAIQHFDVSVLVASCAFLLELCGLSASTLRMDITALKRISSFYKSAENNQYMQLSPRSPTFLQPPFEVDITESIAIALADDYLHKYSSSYLEKASLPLSSNSMTCGSWLSSGNGDGAELRSQQKATSQHWQLVTAFCQMHNIPLSTKYLAVLARDNDWVGFLSEVQVGKYTFETVMQVASKEFSDPCLKSHITTVLRGMQPRKKTAPLNMDTGEKDRNYLSNDCMPVELFGIIAGCERNERPGEALLLKAKILSWSILAMVASCFPDVSPLSCLTRIQCIFSCLVRETSAIKVNDIASQISKNVGASVEATNALSPGAGAITFRYNRKNAKRRRLQEPVPLDSLTSANSISSKSSTFSNTQGFLHEKESEKIGDEDAKFWTDSNNMANTLSRMVAVLCEQHLFLPLLKAFEIFLPSCSLLTFIRALQAFSHMILSKASAHLGLFSTIIKEESPLTLPNWEREGKVGNSWTSSTAVKAAEAILLTCPSPYEKRCFAKAPCCY</sequence>
<comment type="caution">
    <text evidence="1">The sequence shown here is derived from an EMBL/GenBank/DDBJ whole genome shotgun (WGS) entry which is preliminary data.</text>
</comment>
<organism evidence="1 2">
    <name type="scientific">Salvia divinorum</name>
    <name type="common">Maria pastora</name>
    <name type="synonym">Diviner's sage</name>
    <dbReference type="NCBI Taxonomy" id="28513"/>
    <lineage>
        <taxon>Eukaryota</taxon>
        <taxon>Viridiplantae</taxon>
        <taxon>Streptophyta</taxon>
        <taxon>Embryophyta</taxon>
        <taxon>Tracheophyta</taxon>
        <taxon>Spermatophyta</taxon>
        <taxon>Magnoliopsida</taxon>
        <taxon>eudicotyledons</taxon>
        <taxon>Gunneridae</taxon>
        <taxon>Pentapetalae</taxon>
        <taxon>asterids</taxon>
        <taxon>lamiids</taxon>
        <taxon>Lamiales</taxon>
        <taxon>Lamiaceae</taxon>
        <taxon>Nepetoideae</taxon>
        <taxon>Mentheae</taxon>
        <taxon>Salviinae</taxon>
        <taxon>Salvia</taxon>
        <taxon>Salvia subgen. Calosphace</taxon>
    </lineage>
</organism>
<evidence type="ECO:0000313" key="1">
    <source>
        <dbReference type="EMBL" id="KAL1567191.1"/>
    </source>
</evidence>